<dbReference type="SUPFAM" id="SSF69318">
    <property type="entry name" value="Integrin alpha N-terminal domain"/>
    <property type="match status" value="1"/>
</dbReference>
<dbReference type="InterPro" id="IPR028994">
    <property type="entry name" value="Integrin_alpha_N"/>
</dbReference>
<evidence type="ECO:0000313" key="3">
    <source>
        <dbReference type="EMBL" id="MCW9706507.1"/>
    </source>
</evidence>
<proteinExistence type="predicted"/>
<dbReference type="InterPro" id="IPR011519">
    <property type="entry name" value="UnbV_ASPIC"/>
</dbReference>
<dbReference type="RefSeq" id="WP_265765216.1">
    <property type="nucleotide sequence ID" value="NZ_JAGGJA010000003.1"/>
</dbReference>
<reference evidence="3 4" key="1">
    <citation type="submission" date="2021-03" db="EMBL/GenBank/DDBJ databases">
        <title>Aliifodinibius sp. nov., a new bacterium isolated from saline soil.</title>
        <authorList>
            <person name="Galisteo C."/>
            <person name="De La Haba R."/>
            <person name="Sanchez-Porro C."/>
            <person name="Ventosa A."/>
        </authorList>
    </citation>
    <scope>NUCLEOTIDE SEQUENCE [LARGE SCALE GENOMIC DNA]</scope>
    <source>
        <strain evidence="3 4">1BSP15-2V2</strain>
    </source>
</reference>
<name>A0ABT3PKQ0_9BACT</name>
<organism evidence="3 4">
    <name type="scientific">Fodinibius salsisoli</name>
    <dbReference type="NCBI Taxonomy" id="2820877"/>
    <lineage>
        <taxon>Bacteria</taxon>
        <taxon>Pseudomonadati</taxon>
        <taxon>Balneolota</taxon>
        <taxon>Balneolia</taxon>
        <taxon>Balneolales</taxon>
        <taxon>Balneolaceae</taxon>
        <taxon>Fodinibius</taxon>
    </lineage>
</organism>
<dbReference type="Pfam" id="PF07593">
    <property type="entry name" value="UnbV_ASPIC"/>
    <property type="match status" value="1"/>
</dbReference>
<keyword evidence="4" id="KW-1185">Reference proteome</keyword>
<gene>
    <name evidence="3" type="ORF">J6I44_06555</name>
</gene>
<accession>A0ABT3PKQ0</accession>
<evidence type="ECO:0000256" key="1">
    <source>
        <dbReference type="ARBA" id="ARBA00022729"/>
    </source>
</evidence>
<dbReference type="Proteomes" id="UP001207918">
    <property type="component" value="Unassembled WGS sequence"/>
</dbReference>
<feature type="domain" description="ASPIC/UnbV" evidence="2">
    <location>
        <begin position="525"/>
        <end position="591"/>
    </location>
</feature>
<dbReference type="Gene3D" id="2.130.10.130">
    <property type="entry name" value="Integrin alpha, N-terminal"/>
    <property type="match status" value="2"/>
</dbReference>
<sequence>MKTKKSKIGLFVFFAILLATPYIIANYDVWSVDSNAAFDQQTALDRHGFYMEDVTEAWGVDFKHQAPKLDAKLEHIMPQVASVGASVSVVDFNNDGLQDFYVTNSAYETDNALYKNNGDNSFTDVADSMGVASLNNKEEGVSMSAVWGDYDNDGYEDLFVTKWGKVTLFHNDQGATFSRVELGDEFPEWINSNTAVWFDYDQDGLLDLFLGGYFHESIDLWNLETTEIMPESFEYAKNGGRKFLFHNLGNGQFEEVSNELGLVSNRWSYAASSTDLNGSGYPDLVIANDYGVDELFINNKGKEFVNAGERAGMGFAPKSGMNVSFGDVMNRGEQAIYVTNISEQGVLIQGNNLWVPRRGKDQNIHFQNLAGSLGIELGGWSYGAQFGDLNLDGYLDLYVANGFVSDEEGTDYWYDFSMVAGGNKSIIADANNWPAMKGRSLSGYQENKIWLNDGAGKFREVADAVGGSLNLDSRSVATADLNNDGRLEVLVATQKGPLKIYSTTTAEDKNWIAFNLKGTTSNKSAIGASVRLFWNNHQQVQSVQSASGFSSQNQHALHFGLGKAATVEKAVVEWPSGQVDTLKSPVINKTHLLTEAAVHE</sequence>
<dbReference type="Pfam" id="PF13517">
    <property type="entry name" value="FG-GAP_3"/>
    <property type="match status" value="3"/>
</dbReference>
<dbReference type="InterPro" id="IPR013517">
    <property type="entry name" value="FG-GAP"/>
</dbReference>
<dbReference type="PANTHER" id="PTHR16026">
    <property type="entry name" value="CARTILAGE ACIDIC PROTEIN 1"/>
    <property type="match status" value="1"/>
</dbReference>
<dbReference type="PANTHER" id="PTHR16026:SF0">
    <property type="entry name" value="CARTILAGE ACIDIC PROTEIN 1"/>
    <property type="match status" value="1"/>
</dbReference>
<keyword evidence="1" id="KW-0732">Signal</keyword>
<dbReference type="InterPro" id="IPR027039">
    <property type="entry name" value="Crtac1"/>
</dbReference>
<evidence type="ECO:0000259" key="2">
    <source>
        <dbReference type="Pfam" id="PF07593"/>
    </source>
</evidence>
<comment type="caution">
    <text evidence="3">The sequence shown here is derived from an EMBL/GenBank/DDBJ whole genome shotgun (WGS) entry which is preliminary data.</text>
</comment>
<dbReference type="EMBL" id="JAGGJA010000003">
    <property type="protein sequence ID" value="MCW9706507.1"/>
    <property type="molecule type" value="Genomic_DNA"/>
</dbReference>
<evidence type="ECO:0000313" key="4">
    <source>
        <dbReference type="Proteomes" id="UP001207918"/>
    </source>
</evidence>
<protein>
    <submittedName>
        <fullName evidence="3">CRTAC1 family protein</fullName>
    </submittedName>
</protein>